<organism evidence="8 9">
    <name type="scientific">Ferruginivarius sediminum</name>
    <dbReference type="NCBI Taxonomy" id="2661937"/>
    <lineage>
        <taxon>Bacteria</taxon>
        <taxon>Pseudomonadati</taxon>
        <taxon>Pseudomonadota</taxon>
        <taxon>Alphaproteobacteria</taxon>
        <taxon>Rhodospirillales</taxon>
        <taxon>Rhodospirillaceae</taxon>
        <taxon>Ferruginivarius</taxon>
    </lineage>
</organism>
<dbReference type="PRINTS" id="PR00410">
    <property type="entry name" value="PHEHYDRXLASE"/>
</dbReference>
<dbReference type="SUPFAM" id="SSF63380">
    <property type="entry name" value="Riboflavin synthase domain-like"/>
    <property type="match status" value="1"/>
</dbReference>
<dbReference type="PANTHER" id="PTHR47354:SF5">
    <property type="entry name" value="PROTEIN RFBI"/>
    <property type="match status" value="1"/>
</dbReference>
<evidence type="ECO:0000256" key="5">
    <source>
        <dbReference type="ARBA" id="ARBA00034078"/>
    </source>
</evidence>
<dbReference type="Gene3D" id="2.40.30.10">
    <property type="entry name" value="Translation factors"/>
    <property type="match status" value="1"/>
</dbReference>
<dbReference type="EMBL" id="QPMH01000008">
    <property type="protein sequence ID" value="RDD61929.1"/>
    <property type="molecule type" value="Genomic_DNA"/>
</dbReference>
<dbReference type="InterPro" id="IPR013130">
    <property type="entry name" value="Fe3_Rdtase_TM_dom"/>
</dbReference>
<evidence type="ECO:0000256" key="4">
    <source>
        <dbReference type="ARBA" id="ARBA00023136"/>
    </source>
</evidence>
<comment type="subcellular location">
    <subcellularLocation>
        <location evidence="1">Membrane</location>
        <topology evidence="1">Multi-pass membrane protein</topology>
    </subcellularLocation>
</comment>
<evidence type="ECO:0000256" key="6">
    <source>
        <dbReference type="SAM" id="Phobius"/>
    </source>
</evidence>
<dbReference type="AlphaFoldDB" id="A0A369T9C6"/>
<feature type="domain" description="FAD-binding FR-type" evidence="7">
    <location>
        <begin position="200"/>
        <end position="301"/>
    </location>
</feature>
<evidence type="ECO:0000256" key="1">
    <source>
        <dbReference type="ARBA" id="ARBA00004141"/>
    </source>
</evidence>
<sequence>MLVIGYLAIAAAPLLMAAAQGHPPRAVMDEIASGLGLTAFAIMLMEFVLSGRFRTISARIGMDVTMRFHQLLARTAAVFVLLHPFLYATPLRLHPLPWDSAGLHSLGLSEASIATGVLAWILFLVLVLTAIFRDHIPYRYEAWRLGHGVGALLVAGLTLHHALDAGRYSGDPVLAGLWVVLFALAVLTLLTVYVVKPLRQLGRPYRVRSVRPVAERTWELTIEPDGQHAFHFQAGQFVWLNVGHSPFSLAENPFSIASAPTAGERVEFVIKEAGDFTGSLGNIRPGTRAYIEGPFGNLLLDPKAPGIVMFAGGVGIAPMLSMLRQMEAEGAPGPVILVYGNRSAEQIVYREELDRLAEQPWFRVIHVLSEPPAAWDGLTGMVDAAAVDAVFEYGAKPDWLYALCGPPAMLETVEGALLKRKVPARRIIAERFRYD</sequence>
<dbReference type="Pfam" id="PF01794">
    <property type="entry name" value="Ferric_reduct"/>
    <property type="match status" value="1"/>
</dbReference>
<feature type="transmembrane region" description="Helical" evidence="6">
    <location>
        <begin position="31"/>
        <end position="50"/>
    </location>
</feature>
<evidence type="ECO:0000256" key="2">
    <source>
        <dbReference type="ARBA" id="ARBA00022692"/>
    </source>
</evidence>
<dbReference type="InterPro" id="IPR050415">
    <property type="entry name" value="MRET"/>
</dbReference>
<keyword evidence="9" id="KW-1185">Reference proteome</keyword>
<dbReference type="Pfam" id="PF08022">
    <property type="entry name" value="FAD_binding_8"/>
    <property type="match status" value="1"/>
</dbReference>
<evidence type="ECO:0000256" key="3">
    <source>
        <dbReference type="ARBA" id="ARBA00022989"/>
    </source>
</evidence>
<feature type="transmembrane region" description="Helical" evidence="6">
    <location>
        <begin position="111"/>
        <end position="132"/>
    </location>
</feature>
<keyword evidence="4 6" id="KW-0472">Membrane</keyword>
<dbReference type="Pfam" id="PF00175">
    <property type="entry name" value="NAD_binding_1"/>
    <property type="match status" value="1"/>
</dbReference>
<dbReference type="PANTHER" id="PTHR47354">
    <property type="entry name" value="NADH OXIDOREDUCTASE HCR"/>
    <property type="match status" value="1"/>
</dbReference>
<dbReference type="InterPro" id="IPR001433">
    <property type="entry name" value="OxRdtase_FAD/NAD-bd"/>
</dbReference>
<dbReference type="PROSITE" id="PS51384">
    <property type="entry name" value="FAD_FR"/>
    <property type="match status" value="1"/>
</dbReference>
<keyword evidence="2 6" id="KW-0812">Transmembrane</keyword>
<keyword evidence="3 6" id="KW-1133">Transmembrane helix</keyword>
<dbReference type="SUPFAM" id="SSF52343">
    <property type="entry name" value="Ferredoxin reductase-like, C-terminal NADP-linked domain"/>
    <property type="match status" value="1"/>
</dbReference>
<evidence type="ECO:0000313" key="9">
    <source>
        <dbReference type="Proteomes" id="UP000253941"/>
    </source>
</evidence>
<dbReference type="InterPro" id="IPR001709">
    <property type="entry name" value="Flavoprot_Pyr_Nucl_cyt_Rdtase"/>
</dbReference>
<dbReference type="InterPro" id="IPR013112">
    <property type="entry name" value="FAD-bd_8"/>
</dbReference>
<accession>A0A369T9C6</accession>
<dbReference type="InterPro" id="IPR039261">
    <property type="entry name" value="FNR_nucleotide-bd"/>
</dbReference>
<feature type="transmembrane region" description="Helical" evidence="6">
    <location>
        <begin position="144"/>
        <end position="163"/>
    </location>
</feature>
<feature type="transmembrane region" description="Helical" evidence="6">
    <location>
        <begin position="71"/>
        <end position="91"/>
    </location>
</feature>
<feature type="transmembrane region" description="Helical" evidence="6">
    <location>
        <begin position="175"/>
        <end position="195"/>
    </location>
</feature>
<protein>
    <recommendedName>
        <fullName evidence="7">FAD-binding FR-type domain-containing protein</fullName>
    </recommendedName>
</protein>
<dbReference type="InterPro" id="IPR017938">
    <property type="entry name" value="Riboflavin_synthase-like_b-brl"/>
</dbReference>
<dbReference type="Gene3D" id="3.40.50.80">
    <property type="entry name" value="Nucleotide-binding domain of ferredoxin-NADP reductase (FNR) module"/>
    <property type="match status" value="1"/>
</dbReference>
<proteinExistence type="predicted"/>
<dbReference type="InterPro" id="IPR017927">
    <property type="entry name" value="FAD-bd_FR_type"/>
</dbReference>
<dbReference type="PRINTS" id="PR00371">
    <property type="entry name" value="FPNCR"/>
</dbReference>
<dbReference type="CDD" id="cd06198">
    <property type="entry name" value="FNR_like_3"/>
    <property type="match status" value="1"/>
</dbReference>
<name>A0A369T9C6_9PROT</name>
<reference evidence="8 9" key="1">
    <citation type="submission" date="2018-07" db="EMBL/GenBank/DDBJ databases">
        <title>Venubactetium sediminum gen. nov., sp. nov., isolated from a marine solar saltern.</title>
        <authorList>
            <person name="Wang S."/>
        </authorList>
    </citation>
    <scope>NUCLEOTIDE SEQUENCE [LARGE SCALE GENOMIC DNA]</scope>
    <source>
        <strain evidence="8 9">WD2A32</strain>
    </source>
</reference>
<comment type="cofactor">
    <cofactor evidence="5">
        <name>[2Fe-2S] cluster</name>
        <dbReference type="ChEBI" id="CHEBI:190135"/>
    </cofactor>
</comment>
<evidence type="ECO:0000259" key="7">
    <source>
        <dbReference type="PROSITE" id="PS51384"/>
    </source>
</evidence>
<gene>
    <name evidence="8" type="ORF">DRB17_10610</name>
</gene>
<dbReference type="GO" id="GO:0016020">
    <property type="term" value="C:membrane"/>
    <property type="evidence" value="ECO:0007669"/>
    <property type="project" value="UniProtKB-SubCell"/>
</dbReference>
<comment type="caution">
    <text evidence="8">The sequence shown here is derived from an EMBL/GenBank/DDBJ whole genome shotgun (WGS) entry which is preliminary data.</text>
</comment>
<evidence type="ECO:0000313" key="8">
    <source>
        <dbReference type="EMBL" id="RDD61929.1"/>
    </source>
</evidence>
<dbReference type="GO" id="GO:0016491">
    <property type="term" value="F:oxidoreductase activity"/>
    <property type="evidence" value="ECO:0007669"/>
    <property type="project" value="InterPro"/>
</dbReference>
<dbReference type="Proteomes" id="UP000253941">
    <property type="component" value="Unassembled WGS sequence"/>
</dbReference>